<evidence type="ECO:0000256" key="1">
    <source>
        <dbReference type="SAM" id="MobiDB-lite"/>
    </source>
</evidence>
<protein>
    <submittedName>
        <fullName evidence="2">Uncharacterized protein</fullName>
    </submittedName>
</protein>
<sequence>MPTPSLEPWPNLRWQEIENQIFVDPSRYPPVDEEPDEDGALDTIIGEDGGDEETEVGLSEVIINKSGKVQDDKADMTAEKRVATDASNLEESNISRFLDVVDDHDTYRTSVERLRDFFGDVSLAQLDADSNGIVESLRCQTVLDDRNFTSGLYRDHSRPLTPRQVYEALKVKRFPQAMSPRVDRFPIKSQAKSEAFNIERRTIFAANPDKWLAFALINTASPSQAPVLFDFIDKYLDYKPSIGVDMKKRSRSRMNLFVHLPFSTLRHNQASDHRRLASGKYLRRSVQIPRLNYPGASTTSADSIGWIHETQISMHISIIDPSCWTAYMFEDTFYKKGKEAERFAESLQDTRDRFDALARTVGSGPFDTSSTSDPIEYFLTFFDVQIERAYIAWANVVDELEKTVKR</sequence>
<name>A0A423WVI0_9PEZI</name>
<dbReference type="InParanoid" id="A0A423WVI0"/>
<reference evidence="2 3" key="1">
    <citation type="submission" date="2015-09" db="EMBL/GenBank/DDBJ databases">
        <title>Host preference determinants of Valsa canker pathogens revealed by comparative genomics.</title>
        <authorList>
            <person name="Yin Z."/>
            <person name="Huang L."/>
        </authorList>
    </citation>
    <scope>NUCLEOTIDE SEQUENCE [LARGE SCALE GENOMIC DNA]</scope>
    <source>
        <strain evidence="2 3">SXYLt</strain>
    </source>
</reference>
<accession>A0A423WVI0</accession>
<gene>
    <name evidence="2" type="ORF">VPNG_07108</name>
</gene>
<dbReference type="AlphaFoldDB" id="A0A423WVI0"/>
<dbReference type="OrthoDB" id="5239957at2759"/>
<keyword evidence="3" id="KW-1185">Reference proteome</keyword>
<organism evidence="2 3">
    <name type="scientific">Cytospora leucostoma</name>
    <dbReference type="NCBI Taxonomy" id="1230097"/>
    <lineage>
        <taxon>Eukaryota</taxon>
        <taxon>Fungi</taxon>
        <taxon>Dikarya</taxon>
        <taxon>Ascomycota</taxon>
        <taxon>Pezizomycotina</taxon>
        <taxon>Sordariomycetes</taxon>
        <taxon>Sordariomycetidae</taxon>
        <taxon>Diaporthales</taxon>
        <taxon>Cytosporaceae</taxon>
        <taxon>Cytospora</taxon>
    </lineage>
</organism>
<evidence type="ECO:0000313" key="3">
    <source>
        <dbReference type="Proteomes" id="UP000285146"/>
    </source>
</evidence>
<dbReference type="Proteomes" id="UP000285146">
    <property type="component" value="Unassembled WGS sequence"/>
</dbReference>
<feature type="compositionally biased region" description="Acidic residues" evidence="1">
    <location>
        <begin position="31"/>
        <end position="40"/>
    </location>
</feature>
<feature type="region of interest" description="Disordered" evidence="1">
    <location>
        <begin position="25"/>
        <end position="52"/>
    </location>
</feature>
<proteinExistence type="predicted"/>
<dbReference type="EMBL" id="LKEB01000038">
    <property type="protein sequence ID" value="ROW07472.1"/>
    <property type="molecule type" value="Genomic_DNA"/>
</dbReference>
<evidence type="ECO:0000313" key="2">
    <source>
        <dbReference type="EMBL" id="ROW07472.1"/>
    </source>
</evidence>
<comment type="caution">
    <text evidence="2">The sequence shown here is derived from an EMBL/GenBank/DDBJ whole genome shotgun (WGS) entry which is preliminary data.</text>
</comment>